<dbReference type="PANTHER" id="PTHR37423">
    <property type="entry name" value="SOLUBLE LYTIC MUREIN TRANSGLYCOSYLASE-RELATED"/>
    <property type="match status" value="1"/>
</dbReference>
<evidence type="ECO:0000256" key="2">
    <source>
        <dbReference type="ARBA" id="ARBA00009387"/>
    </source>
</evidence>
<dbReference type="RefSeq" id="WP_040345370.1">
    <property type="nucleotide sequence ID" value="NZ_BJNC01000008.1"/>
</dbReference>
<dbReference type="Proteomes" id="UP000596117">
    <property type="component" value="Chromosome"/>
</dbReference>
<feature type="signal peptide" evidence="3">
    <location>
        <begin position="1"/>
        <end position="22"/>
    </location>
</feature>
<gene>
    <name evidence="5" type="ORF">EQG53_11835</name>
    <name evidence="6" type="ORF">I6H83_10610</name>
</gene>
<evidence type="ECO:0000313" key="8">
    <source>
        <dbReference type="Proteomes" id="UP000596117"/>
    </source>
</evidence>
<reference evidence="6 8" key="2">
    <citation type="submission" date="2020-12" db="EMBL/GenBank/DDBJ databases">
        <title>FDA dAtabase for Regulatory Grade micrObial Sequences (FDA-ARGOS): Supporting development and validation of Infectious Disease Dx tests.</title>
        <authorList>
            <person name="Kerrigan L."/>
            <person name="Long C."/>
            <person name="Tallon L."/>
            <person name="Sadzewicz L."/>
            <person name="Zhao X."/>
            <person name="Boylan J."/>
            <person name="Ott S."/>
            <person name="Bowen H."/>
            <person name="Vavikolanu K."/>
            <person name="Mehta A."/>
            <person name="Aluvathingal J."/>
            <person name="Nadendla S."/>
            <person name="Yan Y."/>
            <person name="Sichtig H."/>
        </authorList>
    </citation>
    <scope>NUCLEOTIDE SEQUENCE [LARGE SCALE GENOMIC DNA]</scope>
    <source>
        <strain evidence="6 8">FDAARGOS_1026</strain>
    </source>
</reference>
<evidence type="ECO:0000259" key="4">
    <source>
        <dbReference type="Pfam" id="PF01464"/>
    </source>
</evidence>
<dbReference type="KEGG" id="bdm:EQG53_11835"/>
<comment type="similarity">
    <text evidence="1">Belongs to the transglycosylase Slt family.</text>
</comment>
<dbReference type="InterPro" id="IPR008258">
    <property type="entry name" value="Transglycosylase_SLT_dom_1"/>
</dbReference>
<dbReference type="SUPFAM" id="SSF53955">
    <property type="entry name" value="Lysozyme-like"/>
    <property type="match status" value="1"/>
</dbReference>
<comment type="similarity">
    <text evidence="2">Belongs to the virb1 family.</text>
</comment>
<organism evidence="5 7">
    <name type="scientific">Brevundimonas diminuta</name>
    <name type="common">Pseudomonas diminuta</name>
    <dbReference type="NCBI Taxonomy" id="293"/>
    <lineage>
        <taxon>Bacteria</taxon>
        <taxon>Pseudomonadati</taxon>
        <taxon>Pseudomonadota</taxon>
        <taxon>Alphaproteobacteria</taxon>
        <taxon>Caulobacterales</taxon>
        <taxon>Caulobacteraceae</taxon>
        <taxon>Brevundimonas</taxon>
    </lineage>
</organism>
<dbReference type="CDD" id="cd00254">
    <property type="entry name" value="LT-like"/>
    <property type="match status" value="1"/>
</dbReference>
<dbReference type="AlphaFoldDB" id="A0A381AJ23"/>
<protein>
    <submittedName>
        <fullName evidence="5">Lytic transglycosylase domain-containing protein</fullName>
    </submittedName>
</protein>
<feature type="chain" id="PRO_5044586881" evidence="3">
    <location>
        <begin position="23"/>
        <end position="199"/>
    </location>
</feature>
<proteinExistence type="inferred from homology"/>
<name>A0A381AJ23_BREDI</name>
<keyword evidence="3" id="KW-0732">Signal</keyword>
<evidence type="ECO:0000256" key="1">
    <source>
        <dbReference type="ARBA" id="ARBA00007734"/>
    </source>
</evidence>
<sequence>MVRLGALTLSFALAGTAGVVQAQSVDWRAAGGDMFGAPTVVILETVDEEIVRIPDLDPPYREAIAAAAARHGLDAKLLHALVLTESAYRPNAVSPAGAAGLTQLMPGTARDLGVEDRFDPVENLRGGADYLARQLRRFQDVRLALAAFNAGPARVASLGRVPRIRETEQYVESVIECYLALSAGRVVTNSRQCRREGAP</sequence>
<evidence type="ECO:0000313" key="5">
    <source>
        <dbReference type="EMBL" id="QAT14997.1"/>
    </source>
</evidence>
<dbReference type="GeneID" id="56577069"/>
<keyword evidence="8" id="KW-1185">Reference proteome</keyword>
<evidence type="ECO:0000256" key="3">
    <source>
        <dbReference type="SAM" id="SignalP"/>
    </source>
</evidence>
<dbReference type="Pfam" id="PF01464">
    <property type="entry name" value="SLT"/>
    <property type="match status" value="1"/>
</dbReference>
<evidence type="ECO:0000313" key="7">
    <source>
        <dbReference type="Proteomes" id="UP000287388"/>
    </source>
</evidence>
<dbReference type="PANTHER" id="PTHR37423:SF2">
    <property type="entry name" value="MEMBRANE-BOUND LYTIC MUREIN TRANSGLYCOSYLASE C"/>
    <property type="match status" value="1"/>
</dbReference>
<dbReference type="EMBL" id="CP035093">
    <property type="protein sequence ID" value="QAT14997.1"/>
    <property type="molecule type" value="Genomic_DNA"/>
</dbReference>
<dbReference type="Proteomes" id="UP000287388">
    <property type="component" value="Chromosome"/>
</dbReference>
<evidence type="ECO:0000313" key="6">
    <source>
        <dbReference type="EMBL" id="QQB87622.1"/>
    </source>
</evidence>
<dbReference type="Gene3D" id="1.10.530.10">
    <property type="match status" value="1"/>
</dbReference>
<accession>A0A381AJ23</accession>
<dbReference type="EMBL" id="CP066026">
    <property type="protein sequence ID" value="QQB87622.1"/>
    <property type="molecule type" value="Genomic_DNA"/>
</dbReference>
<reference evidence="5 7" key="1">
    <citation type="submission" date="2019-01" db="EMBL/GenBank/DDBJ databases">
        <title>Brevundimonas diminuta Genome sequencing and assembly.</title>
        <authorList>
            <person name="Chen H."/>
        </authorList>
    </citation>
    <scope>NUCLEOTIDE SEQUENCE [LARGE SCALE GENOMIC DNA]</scope>
    <source>
        <strain evidence="5">ATCC</strain>
        <strain evidence="7">ATCC(B) 19146</strain>
    </source>
</reference>
<dbReference type="InterPro" id="IPR023346">
    <property type="entry name" value="Lysozyme-like_dom_sf"/>
</dbReference>
<feature type="domain" description="Transglycosylase SLT" evidence="4">
    <location>
        <begin position="63"/>
        <end position="163"/>
    </location>
</feature>